<evidence type="ECO:0000256" key="2">
    <source>
        <dbReference type="ARBA" id="ARBA00023125"/>
    </source>
</evidence>
<reference evidence="6 7" key="1">
    <citation type="journal article" date="2011" name="Stand. Genomic Sci.">
        <title>Complete genome sequence of Thermomonospora curvata type strain (B9).</title>
        <authorList>
            <person name="Chertkov O."/>
            <person name="Sikorski J."/>
            <person name="Nolan M."/>
            <person name="Lapidus A."/>
            <person name="Lucas S."/>
            <person name="Del Rio T.G."/>
            <person name="Tice H."/>
            <person name="Cheng J.F."/>
            <person name="Goodwin L."/>
            <person name="Pitluck S."/>
            <person name="Liolios K."/>
            <person name="Ivanova N."/>
            <person name="Mavromatis K."/>
            <person name="Mikhailova N."/>
            <person name="Ovchinnikova G."/>
            <person name="Pati A."/>
            <person name="Chen A."/>
            <person name="Palaniappan K."/>
            <person name="Djao O.D."/>
            <person name="Land M."/>
            <person name="Hauser L."/>
            <person name="Chang Y.J."/>
            <person name="Jeffries C.D."/>
            <person name="Brettin T."/>
            <person name="Han C."/>
            <person name="Detter J.C."/>
            <person name="Rohde M."/>
            <person name="Goker M."/>
            <person name="Woyke T."/>
            <person name="Bristow J."/>
            <person name="Eisen J.A."/>
            <person name="Markowitz V."/>
            <person name="Hugenholtz P."/>
            <person name="Klenk H.P."/>
            <person name="Kyrpides N.C."/>
        </authorList>
    </citation>
    <scope>NUCLEOTIDE SEQUENCE [LARGE SCALE GENOMIC DNA]</scope>
    <source>
        <strain evidence="7">ATCC 19995 / DSM 43183 / JCM 3096 / KCTC 9072 / NBRC 15933 / NCIMB 10081 / Henssen B9</strain>
    </source>
</reference>
<dbReference type="SUPFAM" id="SSF48498">
    <property type="entry name" value="Tetracyclin repressor-like, C-terminal domain"/>
    <property type="match status" value="1"/>
</dbReference>
<dbReference type="InterPro" id="IPR009057">
    <property type="entry name" value="Homeodomain-like_sf"/>
</dbReference>
<dbReference type="PANTHER" id="PTHR30055">
    <property type="entry name" value="HTH-TYPE TRANSCRIPTIONAL REGULATOR RUTR"/>
    <property type="match status" value="1"/>
</dbReference>
<keyword evidence="7" id="KW-1185">Reference proteome</keyword>
<dbReference type="Gene3D" id="1.10.10.60">
    <property type="entry name" value="Homeodomain-like"/>
    <property type="match status" value="1"/>
</dbReference>
<feature type="DNA-binding region" description="H-T-H motif" evidence="4">
    <location>
        <begin position="46"/>
        <end position="65"/>
    </location>
</feature>
<dbReference type="SUPFAM" id="SSF46689">
    <property type="entry name" value="Homeodomain-like"/>
    <property type="match status" value="1"/>
</dbReference>
<organism evidence="6 7">
    <name type="scientific">Thermomonospora curvata (strain ATCC 19995 / DSM 43183 / JCM 3096 / KCTC 9072 / NBRC 15933 / NCIMB 10081 / Henssen B9)</name>
    <dbReference type="NCBI Taxonomy" id="471852"/>
    <lineage>
        <taxon>Bacteria</taxon>
        <taxon>Bacillati</taxon>
        <taxon>Actinomycetota</taxon>
        <taxon>Actinomycetes</taxon>
        <taxon>Streptosporangiales</taxon>
        <taxon>Thermomonosporaceae</taxon>
        <taxon>Thermomonospora</taxon>
    </lineage>
</organism>
<dbReference type="PANTHER" id="PTHR30055:SF238">
    <property type="entry name" value="MYCOFACTOCIN BIOSYNTHESIS TRANSCRIPTIONAL REGULATOR MFTR-RELATED"/>
    <property type="match status" value="1"/>
</dbReference>
<sequence length="206" mass="22526">MVSSPPRRLPRGRHALAPEEVARRQRERLMLAMAQAMSDKGFAATSVEDVLKRAAVSRQSFYRLFSSKLDCFLAAFDEAARLLEERLIAAVGKTGDPLERFERGITAYLEMLAAEPAYSRLFLIEGYAAGPQAIERRLAFQQRLTDLLAEVLDVRTEGGRFACRAVVAATATLVTGPLLTGDAAALRAVGEEIVAHVRRLRAGGVL</sequence>
<dbReference type="Pfam" id="PF00440">
    <property type="entry name" value="TetR_N"/>
    <property type="match status" value="1"/>
</dbReference>
<evidence type="ECO:0000313" key="7">
    <source>
        <dbReference type="Proteomes" id="UP000001918"/>
    </source>
</evidence>
<dbReference type="eggNOG" id="COG1309">
    <property type="taxonomic scope" value="Bacteria"/>
</dbReference>
<dbReference type="InterPro" id="IPR050109">
    <property type="entry name" value="HTH-type_TetR-like_transc_reg"/>
</dbReference>
<keyword evidence="3" id="KW-0804">Transcription</keyword>
<evidence type="ECO:0000256" key="3">
    <source>
        <dbReference type="ARBA" id="ARBA00023163"/>
    </source>
</evidence>
<evidence type="ECO:0000259" key="5">
    <source>
        <dbReference type="PROSITE" id="PS50977"/>
    </source>
</evidence>
<gene>
    <name evidence="6" type="ordered locus">Tcur_0320</name>
</gene>
<evidence type="ECO:0000256" key="4">
    <source>
        <dbReference type="PROSITE-ProRule" id="PRU00335"/>
    </source>
</evidence>
<dbReference type="RefSeq" id="WP_012850706.1">
    <property type="nucleotide sequence ID" value="NC_013510.1"/>
</dbReference>
<dbReference type="HOGENOM" id="CLU_069356_13_1_11"/>
<feature type="domain" description="HTH tetR-type" evidence="5">
    <location>
        <begin position="23"/>
        <end position="83"/>
    </location>
</feature>
<dbReference type="GO" id="GO:0000976">
    <property type="term" value="F:transcription cis-regulatory region binding"/>
    <property type="evidence" value="ECO:0007669"/>
    <property type="project" value="TreeGrafter"/>
</dbReference>
<name>D1A1K0_THECD</name>
<dbReference type="STRING" id="471852.Tcur_0320"/>
<dbReference type="KEGG" id="tcu:Tcur_0320"/>
<dbReference type="GO" id="GO:0003700">
    <property type="term" value="F:DNA-binding transcription factor activity"/>
    <property type="evidence" value="ECO:0007669"/>
    <property type="project" value="TreeGrafter"/>
</dbReference>
<dbReference type="AlphaFoldDB" id="D1A1K0"/>
<keyword evidence="1" id="KW-0805">Transcription regulation</keyword>
<dbReference type="Proteomes" id="UP000001918">
    <property type="component" value="Chromosome"/>
</dbReference>
<dbReference type="InterPro" id="IPR036271">
    <property type="entry name" value="Tet_transcr_reg_TetR-rel_C_sf"/>
</dbReference>
<evidence type="ECO:0000256" key="1">
    <source>
        <dbReference type="ARBA" id="ARBA00023015"/>
    </source>
</evidence>
<dbReference type="Gene3D" id="1.10.357.10">
    <property type="entry name" value="Tetracycline Repressor, domain 2"/>
    <property type="match status" value="1"/>
</dbReference>
<keyword evidence="2 4" id="KW-0238">DNA-binding</keyword>
<accession>D1A1K0</accession>
<dbReference type="EMBL" id="CP001738">
    <property type="protein sequence ID" value="ACY95922.1"/>
    <property type="molecule type" value="Genomic_DNA"/>
</dbReference>
<dbReference type="PROSITE" id="PS50977">
    <property type="entry name" value="HTH_TETR_2"/>
    <property type="match status" value="1"/>
</dbReference>
<dbReference type="InterPro" id="IPR001647">
    <property type="entry name" value="HTH_TetR"/>
</dbReference>
<protein>
    <submittedName>
        <fullName evidence="6">Transcriptional regulator, TetR family</fullName>
    </submittedName>
</protein>
<evidence type="ECO:0000313" key="6">
    <source>
        <dbReference type="EMBL" id="ACY95922.1"/>
    </source>
</evidence>
<proteinExistence type="predicted"/>